<dbReference type="SUPFAM" id="SSF51556">
    <property type="entry name" value="Metallo-dependent hydrolases"/>
    <property type="match status" value="1"/>
</dbReference>
<keyword evidence="4" id="KW-1185">Reference proteome</keyword>
<feature type="compositionally biased region" description="Basic and acidic residues" evidence="1">
    <location>
        <begin position="675"/>
        <end position="684"/>
    </location>
</feature>
<comment type="caution">
    <text evidence="3">The sequence shown here is derived from an EMBL/GenBank/DDBJ whole genome shotgun (WGS) entry which is preliminary data.</text>
</comment>
<dbReference type="Gene3D" id="1.25.10.10">
    <property type="entry name" value="Leucine-rich Repeat Variant"/>
    <property type="match status" value="2"/>
</dbReference>
<dbReference type="Gene3D" id="2.30.40.10">
    <property type="entry name" value="Urease, subunit C, domain 1"/>
    <property type="match status" value="1"/>
</dbReference>
<evidence type="ECO:0000313" key="4">
    <source>
        <dbReference type="Proteomes" id="UP001595891"/>
    </source>
</evidence>
<dbReference type="SMART" id="SM00567">
    <property type="entry name" value="EZ_HEAT"/>
    <property type="match status" value="6"/>
</dbReference>
<dbReference type="InterPro" id="IPR011989">
    <property type="entry name" value="ARM-like"/>
</dbReference>
<dbReference type="EMBL" id="JBHSFN010000021">
    <property type="protein sequence ID" value="MFC4590222.1"/>
    <property type="molecule type" value="Genomic_DNA"/>
</dbReference>
<dbReference type="InterPro" id="IPR006680">
    <property type="entry name" value="Amidohydro-rel"/>
</dbReference>
<dbReference type="Gene3D" id="1.20.58.520">
    <property type="entry name" value="Amidohydrolase"/>
    <property type="match status" value="1"/>
</dbReference>
<dbReference type="PANTHER" id="PTHR43135:SF3">
    <property type="entry name" value="ALPHA-D-RIBOSE 1-METHYLPHOSPHONATE 5-TRIPHOSPHATE DIPHOSPHATASE"/>
    <property type="match status" value="1"/>
</dbReference>
<protein>
    <submittedName>
        <fullName evidence="3">HEAT repeat domain-containing protein</fullName>
    </submittedName>
</protein>
<proteinExistence type="predicted"/>
<dbReference type="Proteomes" id="UP001595891">
    <property type="component" value="Unassembled WGS sequence"/>
</dbReference>
<sequence length="699" mass="72648">MSAAQPFVIKADRIFDGTAVLTGTHVRVDRGLVDAIGGQEVIRAGDVVIDGEGGTLLPGLIDAHVHLAPECTVLAAQFGVTTLVDQFSKPDLIAAERAAVLTARRGDGSARADFVTSSIGATAPGGHPTMAYSPIPYVTGPGDAEPFVAGRVAEGATHLKVIYDDGSGAMLDIPALDEATILALVQSAHTAGLPVVAHVSTGEGAALVARCGVDMLAHVPFVPMSQTQLDEVATAGPAIIATLSISDGFPVRPGVMPLREDVPLDTQLTPAWREVLDTQARRWMPPTGPDLGAAATNVRELARRGCAILAGTDAPNPGLVYGASLHRELHHLATAAGLGPADALRAATSLPARLLGLHDRGVLGPGKRADIVLVEGNPLDVIADTARVRRTWVEGRAVDLAGYEGGPSESATIKWLSNSQAKILAAITEMWPEFAAAAGLGEPIEPTGEPQVDDALHGLMNPDRDVRQAAALDLGKLADPAAAPALVARLWSEQDFFVRDTLSWAVTRVAEAAAPLLLDALAGADTASRVQALHVLSKIADPATTNAIVPLAADDDPDVAAKARWTLTRIGDPRAIPTLAAHLGTGDSTSQNGLTRDLASFERAAVPCLVTALASDGAPVRRHAAEVLGFIGTGAEGATDALAEALQDTDEQVRLSAAMALYELRTPTAQVVLSRHTEADDPRLRAIANRAQSRTERTR</sequence>
<evidence type="ECO:0000313" key="3">
    <source>
        <dbReference type="EMBL" id="MFC4590222.1"/>
    </source>
</evidence>
<dbReference type="InterPro" id="IPR032466">
    <property type="entry name" value="Metal_Hydrolase"/>
</dbReference>
<dbReference type="PANTHER" id="PTHR43135">
    <property type="entry name" value="ALPHA-D-RIBOSE 1-METHYLPHOSPHONATE 5-TRIPHOSPHATE DIPHOSPHATASE"/>
    <property type="match status" value="1"/>
</dbReference>
<accession>A0ABV9EKP3</accession>
<dbReference type="Pfam" id="PF13646">
    <property type="entry name" value="HEAT_2"/>
    <property type="match status" value="3"/>
</dbReference>
<feature type="region of interest" description="Disordered" evidence="1">
    <location>
        <begin position="675"/>
        <end position="699"/>
    </location>
</feature>
<dbReference type="InterPro" id="IPR011059">
    <property type="entry name" value="Metal-dep_hydrolase_composite"/>
</dbReference>
<organism evidence="3 4">
    <name type="scientific">Sphaerisporangium corydalis</name>
    <dbReference type="NCBI Taxonomy" id="1441875"/>
    <lineage>
        <taxon>Bacteria</taxon>
        <taxon>Bacillati</taxon>
        <taxon>Actinomycetota</taxon>
        <taxon>Actinomycetes</taxon>
        <taxon>Streptosporangiales</taxon>
        <taxon>Streptosporangiaceae</taxon>
        <taxon>Sphaerisporangium</taxon>
    </lineage>
</organism>
<dbReference type="InterPro" id="IPR016024">
    <property type="entry name" value="ARM-type_fold"/>
</dbReference>
<feature type="domain" description="Amidohydrolase-related" evidence="2">
    <location>
        <begin position="55"/>
        <end position="398"/>
    </location>
</feature>
<evidence type="ECO:0000256" key="1">
    <source>
        <dbReference type="SAM" id="MobiDB-lite"/>
    </source>
</evidence>
<dbReference type="SUPFAM" id="SSF48371">
    <property type="entry name" value="ARM repeat"/>
    <property type="match status" value="1"/>
</dbReference>
<dbReference type="RefSeq" id="WP_262843195.1">
    <property type="nucleotide sequence ID" value="NZ_JANZYP010000016.1"/>
</dbReference>
<gene>
    <name evidence="3" type="ORF">ACFO8L_29300</name>
</gene>
<dbReference type="InterPro" id="IPR051781">
    <property type="entry name" value="Metallo-dep_Hydrolase"/>
</dbReference>
<dbReference type="Pfam" id="PF01979">
    <property type="entry name" value="Amidohydro_1"/>
    <property type="match status" value="1"/>
</dbReference>
<name>A0ABV9EKP3_9ACTN</name>
<dbReference type="Gene3D" id="3.30.110.90">
    <property type="entry name" value="Amidohydrolase"/>
    <property type="match status" value="1"/>
</dbReference>
<dbReference type="SUPFAM" id="SSF51338">
    <property type="entry name" value="Composite domain of metallo-dependent hydrolases"/>
    <property type="match status" value="1"/>
</dbReference>
<reference evidence="4" key="1">
    <citation type="journal article" date="2019" name="Int. J. Syst. Evol. Microbiol.">
        <title>The Global Catalogue of Microorganisms (GCM) 10K type strain sequencing project: providing services to taxonomists for standard genome sequencing and annotation.</title>
        <authorList>
            <consortium name="The Broad Institute Genomics Platform"/>
            <consortium name="The Broad Institute Genome Sequencing Center for Infectious Disease"/>
            <person name="Wu L."/>
            <person name="Ma J."/>
        </authorList>
    </citation>
    <scope>NUCLEOTIDE SEQUENCE [LARGE SCALE GENOMIC DNA]</scope>
    <source>
        <strain evidence="4">CCUG 49560</strain>
    </source>
</reference>
<evidence type="ECO:0000259" key="2">
    <source>
        <dbReference type="Pfam" id="PF01979"/>
    </source>
</evidence>
<dbReference type="InterPro" id="IPR004155">
    <property type="entry name" value="PBS_lyase_HEAT"/>
</dbReference>
<dbReference type="Gene3D" id="3.40.50.10910">
    <property type="entry name" value="Amidohydrolase"/>
    <property type="match status" value="1"/>
</dbReference>